<dbReference type="InterPro" id="IPR036063">
    <property type="entry name" value="Smr_dom_sf"/>
</dbReference>
<feature type="region of interest" description="Disordered" evidence="6">
    <location>
        <begin position="58"/>
        <end position="95"/>
    </location>
</feature>
<dbReference type="InterPro" id="IPR002625">
    <property type="entry name" value="Smr_dom"/>
</dbReference>
<dbReference type="Gene3D" id="3.30.1370.110">
    <property type="match status" value="1"/>
</dbReference>
<feature type="region of interest" description="Disordered" evidence="6">
    <location>
        <begin position="395"/>
        <end position="508"/>
    </location>
</feature>
<dbReference type="EMBL" id="JAACLJ010000001">
    <property type="protein sequence ID" value="KAF4594792.1"/>
    <property type="molecule type" value="Genomic_DNA"/>
</dbReference>
<feature type="domain" description="Smr" evidence="9">
    <location>
        <begin position="596"/>
        <end position="677"/>
    </location>
</feature>
<dbReference type="SUPFAM" id="SSF90229">
    <property type="entry name" value="CCCH zinc finger"/>
    <property type="match status" value="1"/>
</dbReference>
<dbReference type="InterPro" id="IPR045124">
    <property type="entry name" value="Su(sable)-like"/>
</dbReference>
<dbReference type="PROSITE" id="PS50103">
    <property type="entry name" value="ZF_C3H1"/>
    <property type="match status" value="2"/>
</dbReference>
<dbReference type="InterPro" id="IPR036855">
    <property type="entry name" value="Znf_CCCH_sf"/>
</dbReference>
<dbReference type="FunFam" id="3.30.1370.110:FF:000002">
    <property type="entry name" value="CCCH zinc finger and SMR domain protein"/>
    <property type="match status" value="1"/>
</dbReference>
<dbReference type="AlphaFoldDB" id="A0A8H4VG40"/>
<keyword evidence="1 5" id="KW-0479">Metal-binding</keyword>
<proteinExistence type="predicted"/>
<keyword evidence="11" id="KW-1185">Reference proteome</keyword>
<keyword evidence="7" id="KW-0812">Transmembrane</keyword>
<evidence type="ECO:0000256" key="6">
    <source>
        <dbReference type="SAM" id="MobiDB-lite"/>
    </source>
</evidence>
<dbReference type="InterPro" id="IPR032816">
    <property type="entry name" value="VTT_dom"/>
</dbReference>
<feature type="compositionally biased region" description="Polar residues" evidence="6">
    <location>
        <begin position="406"/>
        <end position="417"/>
    </location>
</feature>
<keyword evidence="7" id="KW-0472">Membrane</keyword>
<dbReference type="SMART" id="SM00356">
    <property type="entry name" value="ZnF_C3H1"/>
    <property type="match status" value="2"/>
</dbReference>
<dbReference type="Proteomes" id="UP000562929">
    <property type="component" value="Unassembled WGS sequence"/>
</dbReference>
<dbReference type="InterPro" id="IPR013899">
    <property type="entry name" value="DUF1771"/>
</dbReference>
<feature type="compositionally biased region" description="Basic residues" evidence="6">
    <location>
        <begin position="437"/>
        <end position="451"/>
    </location>
</feature>
<dbReference type="OrthoDB" id="3247158at2759"/>
<evidence type="ECO:0000256" key="2">
    <source>
        <dbReference type="ARBA" id="ARBA00022737"/>
    </source>
</evidence>
<gene>
    <name evidence="10" type="ORF">GQ602_000405</name>
</gene>
<keyword evidence="4 5" id="KW-0862">Zinc</keyword>
<evidence type="ECO:0000256" key="4">
    <source>
        <dbReference type="ARBA" id="ARBA00022833"/>
    </source>
</evidence>
<evidence type="ECO:0000313" key="10">
    <source>
        <dbReference type="EMBL" id="KAF4594792.1"/>
    </source>
</evidence>
<dbReference type="SMART" id="SM01162">
    <property type="entry name" value="DUF1771"/>
    <property type="match status" value="1"/>
</dbReference>
<dbReference type="Pfam" id="PF08590">
    <property type="entry name" value="DUF1771"/>
    <property type="match status" value="1"/>
</dbReference>
<dbReference type="Gene3D" id="4.10.1000.10">
    <property type="entry name" value="Zinc finger, CCCH-type"/>
    <property type="match status" value="1"/>
</dbReference>
<feature type="zinc finger region" description="C3H1-type" evidence="5">
    <location>
        <begin position="280"/>
        <end position="307"/>
    </location>
</feature>
<dbReference type="GO" id="GO:0008270">
    <property type="term" value="F:zinc ion binding"/>
    <property type="evidence" value="ECO:0007669"/>
    <property type="project" value="UniProtKB-KW"/>
</dbReference>
<name>A0A8H4VG40_9HYPO</name>
<protein>
    <submittedName>
        <fullName evidence="10">CCCH zinc finger and SMR domain containing protein</fullName>
    </submittedName>
</protein>
<feature type="compositionally biased region" description="Polar residues" evidence="6">
    <location>
        <begin position="59"/>
        <end position="69"/>
    </location>
</feature>
<evidence type="ECO:0000256" key="3">
    <source>
        <dbReference type="ARBA" id="ARBA00022771"/>
    </source>
</evidence>
<comment type="caution">
    <text evidence="10">The sequence shown here is derived from an EMBL/GenBank/DDBJ whole genome shotgun (WGS) entry which is preliminary data.</text>
</comment>
<evidence type="ECO:0000259" key="8">
    <source>
        <dbReference type="PROSITE" id="PS50103"/>
    </source>
</evidence>
<reference evidence="10 11" key="1">
    <citation type="journal article" date="2020" name="G3 (Bethesda)">
        <title>Genetic Underpinnings of Host Manipulation by Ophiocordyceps as Revealed by Comparative Transcriptomics.</title>
        <authorList>
            <person name="Will I."/>
            <person name="Das B."/>
            <person name="Trinh T."/>
            <person name="Brachmann A."/>
            <person name="Ohm R.A."/>
            <person name="de Bekker C."/>
        </authorList>
    </citation>
    <scope>NUCLEOTIDE SEQUENCE [LARGE SCALE GENOMIC DNA]</scope>
    <source>
        <strain evidence="10 11">EC05</strain>
    </source>
</reference>
<feature type="transmembrane region" description="Helical" evidence="7">
    <location>
        <begin position="875"/>
        <end position="896"/>
    </location>
</feature>
<dbReference type="PROSITE" id="PS50828">
    <property type="entry name" value="SMR"/>
    <property type="match status" value="1"/>
</dbReference>
<dbReference type="GO" id="GO:0045892">
    <property type="term" value="P:negative regulation of DNA-templated transcription"/>
    <property type="evidence" value="ECO:0007669"/>
    <property type="project" value="InterPro"/>
</dbReference>
<feature type="zinc finger region" description="C3H1-type" evidence="5">
    <location>
        <begin position="310"/>
        <end position="332"/>
    </location>
</feature>
<keyword evidence="3 5" id="KW-0863">Zinc-finger</keyword>
<dbReference type="GO" id="GO:0005634">
    <property type="term" value="C:nucleus"/>
    <property type="evidence" value="ECO:0007669"/>
    <property type="project" value="TreeGrafter"/>
</dbReference>
<organism evidence="10 11">
    <name type="scientific">Ophiocordyceps camponoti-floridani</name>
    <dbReference type="NCBI Taxonomy" id="2030778"/>
    <lineage>
        <taxon>Eukaryota</taxon>
        <taxon>Fungi</taxon>
        <taxon>Dikarya</taxon>
        <taxon>Ascomycota</taxon>
        <taxon>Pezizomycotina</taxon>
        <taxon>Sordariomycetes</taxon>
        <taxon>Hypocreomycetidae</taxon>
        <taxon>Hypocreales</taxon>
        <taxon>Ophiocordycipitaceae</taxon>
        <taxon>Ophiocordyceps</taxon>
    </lineage>
</organism>
<feature type="transmembrane region" description="Helical" evidence="7">
    <location>
        <begin position="726"/>
        <end position="753"/>
    </location>
</feature>
<dbReference type="Pfam" id="PF14608">
    <property type="entry name" value="zf-CCCH_2"/>
    <property type="match status" value="2"/>
</dbReference>
<dbReference type="Pfam" id="PF09335">
    <property type="entry name" value="VTT_dom"/>
    <property type="match status" value="1"/>
</dbReference>
<evidence type="ECO:0000313" key="11">
    <source>
        <dbReference type="Proteomes" id="UP000562929"/>
    </source>
</evidence>
<feature type="region of interest" description="Disordered" evidence="6">
    <location>
        <begin position="957"/>
        <end position="989"/>
    </location>
</feature>
<feature type="transmembrane region" description="Helical" evidence="7">
    <location>
        <begin position="759"/>
        <end position="781"/>
    </location>
</feature>
<evidence type="ECO:0000256" key="5">
    <source>
        <dbReference type="PROSITE-ProRule" id="PRU00723"/>
    </source>
</evidence>
<feature type="domain" description="C3H1-type" evidence="8">
    <location>
        <begin position="310"/>
        <end position="332"/>
    </location>
</feature>
<dbReference type="PANTHER" id="PTHR13119:SF12">
    <property type="entry name" value="PROTEIN SUPPRESSOR OF SABLE"/>
    <property type="match status" value="1"/>
</dbReference>
<dbReference type="PANTHER" id="PTHR13119">
    <property type="entry name" value="ZINC FINGER CCCH DOMAIN-CONTAINING PROTEI"/>
    <property type="match status" value="1"/>
</dbReference>
<evidence type="ECO:0000256" key="1">
    <source>
        <dbReference type="ARBA" id="ARBA00022723"/>
    </source>
</evidence>
<dbReference type="InterPro" id="IPR000571">
    <property type="entry name" value="Znf_CCCH"/>
</dbReference>
<dbReference type="GO" id="GO:0003723">
    <property type="term" value="F:RNA binding"/>
    <property type="evidence" value="ECO:0007669"/>
    <property type="project" value="InterPro"/>
</dbReference>
<keyword evidence="2" id="KW-0677">Repeat</keyword>
<dbReference type="SUPFAM" id="SSF160443">
    <property type="entry name" value="SMR domain-like"/>
    <property type="match status" value="1"/>
</dbReference>
<accession>A0A8H4VG40</accession>
<feature type="domain" description="C3H1-type" evidence="8">
    <location>
        <begin position="280"/>
        <end position="307"/>
    </location>
</feature>
<sequence length="989" mass="106016">MVSDENYELCLHILQDASLEDEDKTDRIEELLKKETNLSGPSLENAVLDAMWRYREANGASTSPPSLRQSILRRPSPASWRGSPTPLNGSPRLGVSPLAPPGFVSTFNRTKSSTASPFSSPRASPRLALATPAIPHSPNLNAYEFASDSTPAAEIMGDYQTENVEWLVNDDAASVTSSVGTSSGLNAAAPEFSSMTSQQADMSPYDMLRSILGKTRTDLEIEAALDMHGYDLSATITSIMESQAREGGLISVPPIDEPKGVLIGKSISADGRPSTPAGQQKSTVICKFYMSTGQCLRADCRFSHDLSNHLCKYWVMGSCLAGETCIFSHDPSTLLSKVTLDENGNEAANNQESPSLQDVDSFPCLQDDRLGQRSGDGGALAANLATPMGPRHLFGAEAPRLRSRPVSRQQAKETMTSAPAPDDNEAFPSLGSALTRQGKKHHGKRGGHGHSHKENLAPSSLADIVRRTPSPAPGPARPELKKAGQNGSARNGGENSAAARAIPSPKHIPWLETGERANKAYLKARQEAIKHGGLRNKFLQSAAQAWNRNDARAAKALSLRGQSENDLMRKAHREAARELYEQRNKGGMNNGSEIYVDLHGLHPDEAVEYLERTLMENSREARPVYAITGTGHHSKNGKDKMGRAIRTYLGEWRYAYREFSVPGDRNSMGGILGVDARSCDKSRGKVTAAQDGSKVDILTYLSHYFFFTWLAPLARTYKGHPLALTLVFLAIFVSAFPPLVGYSTAATVAGFVAGFPGGWPLAATAAVAGSLAAFAASRSVLGSCVERWVGKDRRFVALAQVLRRDGLLCLAGIRLCPLPFSLSNGFLATVPSVSPWSFAVATAISSPKLLVHVFIGSRLALLADEGDTMSASDKAINYLSMAASALIGLVVGLMVYRRTMARAAQLARQEIHHAHSRRHLSSSAAVDAEAGYHDVDAPLLDPDDAAAVMMDDNLSSWTVDDGEEEDGHGPSKAAMSGGGNGHSHLGFSA</sequence>
<evidence type="ECO:0000259" key="9">
    <source>
        <dbReference type="PROSITE" id="PS50828"/>
    </source>
</evidence>
<dbReference type="SMART" id="SM00463">
    <property type="entry name" value="SMR"/>
    <property type="match status" value="1"/>
</dbReference>
<keyword evidence="7" id="KW-1133">Transmembrane helix</keyword>
<evidence type="ECO:0000256" key="7">
    <source>
        <dbReference type="SAM" id="Phobius"/>
    </source>
</evidence>